<dbReference type="EMBL" id="JBHSFV010000010">
    <property type="protein sequence ID" value="MFC4635493.1"/>
    <property type="molecule type" value="Genomic_DNA"/>
</dbReference>
<evidence type="ECO:0008006" key="3">
    <source>
        <dbReference type="Google" id="ProtNLM"/>
    </source>
</evidence>
<organism evidence="1 2">
    <name type="scientific">Dokdonia ponticola</name>
    <dbReference type="NCBI Taxonomy" id="2041041"/>
    <lineage>
        <taxon>Bacteria</taxon>
        <taxon>Pseudomonadati</taxon>
        <taxon>Bacteroidota</taxon>
        <taxon>Flavobacteriia</taxon>
        <taxon>Flavobacteriales</taxon>
        <taxon>Flavobacteriaceae</taxon>
        <taxon>Dokdonia</taxon>
    </lineage>
</organism>
<comment type="caution">
    <text evidence="1">The sequence shown here is derived from an EMBL/GenBank/DDBJ whole genome shotgun (WGS) entry which is preliminary data.</text>
</comment>
<dbReference type="InterPro" id="IPR029024">
    <property type="entry name" value="TerB-like"/>
</dbReference>
<accession>A0ABV9I114</accession>
<name>A0ABV9I114_9FLAO</name>
<protein>
    <recommendedName>
        <fullName evidence="3">TerB family tellurite resistance protein</fullName>
    </recommendedName>
</protein>
<evidence type="ECO:0000313" key="2">
    <source>
        <dbReference type="Proteomes" id="UP001596043"/>
    </source>
</evidence>
<keyword evidence="2" id="KW-1185">Reference proteome</keyword>
<evidence type="ECO:0000313" key="1">
    <source>
        <dbReference type="EMBL" id="MFC4635493.1"/>
    </source>
</evidence>
<dbReference type="SUPFAM" id="SSF158682">
    <property type="entry name" value="TerB-like"/>
    <property type="match status" value="2"/>
</dbReference>
<dbReference type="RefSeq" id="WP_379980759.1">
    <property type="nucleotide sequence ID" value="NZ_JBHSFV010000010.1"/>
</dbReference>
<dbReference type="Proteomes" id="UP001596043">
    <property type="component" value="Unassembled WGS sequence"/>
</dbReference>
<reference evidence="2" key="1">
    <citation type="journal article" date="2019" name="Int. J. Syst. Evol. Microbiol.">
        <title>The Global Catalogue of Microorganisms (GCM) 10K type strain sequencing project: providing services to taxonomists for standard genome sequencing and annotation.</title>
        <authorList>
            <consortium name="The Broad Institute Genomics Platform"/>
            <consortium name="The Broad Institute Genome Sequencing Center for Infectious Disease"/>
            <person name="Wu L."/>
            <person name="Ma J."/>
        </authorList>
    </citation>
    <scope>NUCLEOTIDE SEQUENCE [LARGE SCALE GENOMIC DNA]</scope>
    <source>
        <strain evidence="2">YJ-61-S</strain>
    </source>
</reference>
<proteinExistence type="predicted"/>
<dbReference type="CDD" id="cd07177">
    <property type="entry name" value="terB_like"/>
    <property type="match status" value="2"/>
</dbReference>
<gene>
    <name evidence="1" type="ORF">ACFO3O_16405</name>
</gene>
<sequence length="136" mass="15610">MMEEIIISTELKSHFLGLYQIALSDGEFSALEVKMLYEFAKERGVSKEYLDKILLHETNTVVLIPDDVAKKIEYLCDFSTMIWADGIVTDDERNILEKYIKSFGFLDENIAPLATYLLDATKEGKTKQEIFNELNS</sequence>